<name>A0ABW3IEV3_9FLAO</name>
<organism evidence="1 2">
    <name type="scientific">Salinimicrobium gaetbulicola</name>
    <dbReference type="NCBI Taxonomy" id="999702"/>
    <lineage>
        <taxon>Bacteria</taxon>
        <taxon>Pseudomonadati</taxon>
        <taxon>Bacteroidota</taxon>
        <taxon>Flavobacteriia</taxon>
        <taxon>Flavobacteriales</taxon>
        <taxon>Flavobacteriaceae</taxon>
        <taxon>Salinimicrobium</taxon>
    </lineage>
</organism>
<evidence type="ECO:0000313" key="2">
    <source>
        <dbReference type="Proteomes" id="UP001597100"/>
    </source>
</evidence>
<dbReference type="Proteomes" id="UP001597100">
    <property type="component" value="Unassembled WGS sequence"/>
</dbReference>
<comment type="caution">
    <text evidence="1">The sequence shown here is derived from an EMBL/GenBank/DDBJ whole genome shotgun (WGS) entry which is preliminary data.</text>
</comment>
<keyword evidence="2" id="KW-1185">Reference proteome</keyword>
<protein>
    <recommendedName>
        <fullName evidence="3">Prophage protein DUF1660</fullName>
    </recommendedName>
</protein>
<dbReference type="EMBL" id="JBHTJP010000032">
    <property type="protein sequence ID" value="MFD0976290.1"/>
    <property type="molecule type" value="Genomic_DNA"/>
</dbReference>
<reference evidence="2" key="1">
    <citation type="journal article" date="2019" name="Int. J. Syst. Evol. Microbiol.">
        <title>The Global Catalogue of Microorganisms (GCM) 10K type strain sequencing project: providing services to taxonomists for standard genome sequencing and annotation.</title>
        <authorList>
            <consortium name="The Broad Institute Genomics Platform"/>
            <consortium name="The Broad Institute Genome Sequencing Center for Infectious Disease"/>
            <person name="Wu L."/>
            <person name="Ma J."/>
        </authorList>
    </citation>
    <scope>NUCLEOTIDE SEQUENCE [LARGE SCALE GENOMIC DNA]</scope>
    <source>
        <strain evidence="2">CCUG 60898</strain>
    </source>
</reference>
<accession>A0ABW3IEV3</accession>
<evidence type="ECO:0008006" key="3">
    <source>
        <dbReference type="Google" id="ProtNLM"/>
    </source>
</evidence>
<gene>
    <name evidence="1" type="ORF">ACFQ1G_05765</name>
</gene>
<dbReference type="RefSeq" id="WP_380737482.1">
    <property type="nucleotide sequence ID" value="NZ_JBHTJP010000032.1"/>
</dbReference>
<proteinExistence type="predicted"/>
<evidence type="ECO:0000313" key="1">
    <source>
        <dbReference type="EMBL" id="MFD0976290.1"/>
    </source>
</evidence>
<sequence>MILKKLICAVLGHQYVVSNNITAHVHEYRCKCCGEELTDTANGSVEKLTPKYKETNAILAEVYQRRMQRLSSGS</sequence>